<proteinExistence type="predicted"/>
<protein>
    <submittedName>
        <fullName evidence="1">Uncharacterized protein</fullName>
    </submittedName>
</protein>
<evidence type="ECO:0000313" key="1">
    <source>
        <dbReference type="EMBL" id="KAI0030059.1"/>
    </source>
</evidence>
<sequence length="498" mass="55094">MGLLDNEPQWTPCSEDSISHPCYTRPLLGGELNLGYISRVNNGFGDVCIGLDFTASIAKDQLKTAAQLALARLRFVSPIIAADTRGTKENEHALSWHYPVLSSSQEAIAWARDCLVVLPRPTNIDEFLRGATKTLLPYTLSDGRDQYFRAYLLLGDKECSLFFHGCHSMIDVRPALRALSSMLGWIAEFDSLDLVVSSLQWGTEWKNLPAGPVTSMGGPSPPWEEGGQELFNKAMEARQRQATPTLLARRDTVSEPGVQLRIVRTLGAELSKRLLAKVKSYGLTVTHLLVAAMALAVLNIRPIPKEELATRYYTVASVPISTDRYLIPPHNVPSRFTTGTADWPISWPLSILLDVDDPKERLLATMRAIKPQYDVFMASPHAAQLSAATLKIFPPSGGPIKVDGEGRDQSFMSNVGVLESFIATSWPRAEAASDSQSKLTISAFNIAQRIIAGWLFTHAWSIHDSLHVQVQASDMWDIAQLDEYIDEVVRQALYILHD</sequence>
<comment type="caution">
    <text evidence="1">The sequence shown here is derived from an EMBL/GenBank/DDBJ whole genome shotgun (WGS) entry which is preliminary data.</text>
</comment>
<reference evidence="1" key="1">
    <citation type="submission" date="2021-02" db="EMBL/GenBank/DDBJ databases">
        <authorList>
            <consortium name="DOE Joint Genome Institute"/>
            <person name="Ahrendt S."/>
            <person name="Looney B.P."/>
            <person name="Miyauchi S."/>
            <person name="Morin E."/>
            <person name="Drula E."/>
            <person name="Courty P.E."/>
            <person name="Chicoki N."/>
            <person name="Fauchery L."/>
            <person name="Kohler A."/>
            <person name="Kuo A."/>
            <person name="Labutti K."/>
            <person name="Pangilinan J."/>
            <person name="Lipzen A."/>
            <person name="Riley R."/>
            <person name="Andreopoulos W."/>
            <person name="He G."/>
            <person name="Johnson J."/>
            <person name="Barry K.W."/>
            <person name="Grigoriev I.V."/>
            <person name="Nagy L."/>
            <person name="Hibbett D."/>
            <person name="Henrissat B."/>
            <person name="Matheny P.B."/>
            <person name="Labbe J."/>
            <person name="Martin F."/>
        </authorList>
    </citation>
    <scope>NUCLEOTIDE SEQUENCE</scope>
    <source>
        <strain evidence="1">EC-137</strain>
    </source>
</reference>
<reference evidence="1" key="2">
    <citation type="journal article" date="2022" name="New Phytol.">
        <title>Evolutionary transition to the ectomycorrhizal habit in the genomes of a hyperdiverse lineage of mushroom-forming fungi.</title>
        <authorList>
            <person name="Looney B."/>
            <person name="Miyauchi S."/>
            <person name="Morin E."/>
            <person name="Drula E."/>
            <person name="Courty P.E."/>
            <person name="Kohler A."/>
            <person name="Kuo A."/>
            <person name="LaButti K."/>
            <person name="Pangilinan J."/>
            <person name="Lipzen A."/>
            <person name="Riley R."/>
            <person name="Andreopoulos W."/>
            <person name="He G."/>
            <person name="Johnson J."/>
            <person name="Nolan M."/>
            <person name="Tritt A."/>
            <person name="Barry K.W."/>
            <person name="Grigoriev I.V."/>
            <person name="Nagy L.G."/>
            <person name="Hibbett D."/>
            <person name="Henrissat B."/>
            <person name="Matheny P.B."/>
            <person name="Labbe J."/>
            <person name="Martin F.M."/>
        </authorList>
    </citation>
    <scope>NUCLEOTIDE SEQUENCE</scope>
    <source>
        <strain evidence="1">EC-137</strain>
    </source>
</reference>
<accession>A0ACB8QE81</accession>
<dbReference type="Proteomes" id="UP000814128">
    <property type="component" value="Unassembled WGS sequence"/>
</dbReference>
<organism evidence="1 2">
    <name type="scientific">Vararia minispora EC-137</name>
    <dbReference type="NCBI Taxonomy" id="1314806"/>
    <lineage>
        <taxon>Eukaryota</taxon>
        <taxon>Fungi</taxon>
        <taxon>Dikarya</taxon>
        <taxon>Basidiomycota</taxon>
        <taxon>Agaricomycotina</taxon>
        <taxon>Agaricomycetes</taxon>
        <taxon>Russulales</taxon>
        <taxon>Lachnocladiaceae</taxon>
        <taxon>Vararia</taxon>
    </lineage>
</organism>
<gene>
    <name evidence="1" type="ORF">K488DRAFT_72476</name>
</gene>
<name>A0ACB8QE81_9AGAM</name>
<dbReference type="EMBL" id="MU273641">
    <property type="protein sequence ID" value="KAI0030059.1"/>
    <property type="molecule type" value="Genomic_DNA"/>
</dbReference>
<keyword evidence="2" id="KW-1185">Reference proteome</keyword>
<evidence type="ECO:0000313" key="2">
    <source>
        <dbReference type="Proteomes" id="UP000814128"/>
    </source>
</evidence>